<reference evidence="1 2" key="1">
    <citation type="submission" date="2020-08" db="EMBL/GenBank/DDBJ databases">
        <title>Plant Genome Project.</title>
        <authorList>
            <person name="Zhang R.-G."/>
        </authorList>
    </citation>
    <scope>NUCLEOTIDE SEQUENCE [LARGE SCALE GENOMIC DNA]</scope>
    <source>
        <strain evidence="1">WSP0</strain>
        <tissue evidence="1">Leaf</tissue>
    </source>
</reference>
<organism evidence="1 2">
    <name type="scientific">Rhododendron griersonianum</name>
    <dbReference type="NCBI Taxonomy" id="479676"/>
    <lineage>
        <taxon>Eukaryota</taxon>
        <taxon>Viridiplantae</taxon>
        <taxon>Streptophyta</taxon>
        <taxon>Embryophyta</taxon>
        <taxon>Tracheophyta</taxon>
        <taxon>Spermatophyta</taxon>
        <taxon>Magnoliopsida</taxon>
        <taxon>eudicotyledons</taxon>
        <taxon>Gunneridae</taxon>
        <taxon>Pentapetalae</taxon>
        <taxon>asterids</taxon>
        <taxon>Ericales</taxon>
        <taxon>Ericaceae</taxon>
        <taxon>Ericoideae</taxon>
        <taxon>Rhodoreae</taxon>
        <taxon>Rhododendron</taxon>
    </lineage>
</organism>
<name>A0AAV6JPD6_9ERIC</name>
<dbReference type="Proteomes" id="UP000823749">
    <property type="component" value="Chromosome 6"/>
</dbReference>
<accession>A0AAV6JPD6</accession>
<comment type="caution">
    <text evidence="1">The sequence shown here is derived from an EMBL/GenBank/DDBJ whole genome shotgun (WGS) entry which is preliminary data.</text>
</comment>
<gene>
    <name evidence="1" type="ORF">RHGRI_016002</name>
</gene>
<evidence type="ECO:0000313" key="1">
    <source>
        <dbReference type="EMBL" id="KAG5543106.1"/>
    </source>
</evidence>
<keyword evidence="2" id="KW-1185">Reference proteome</keyword>
<dbReference type="AlphaFoldDB" id="A0AAV6JPD6"/>
<dbReference type="EMBL" id="JACTNZ010000006">
    <property type="protein sequence ID" value="KAG5543106.1"/>
    <property type="molecule type" value="Genomic_DNA"/>
</dbReference>
<protein>
    <submittedName>
        <fullName evidence="1">Uncharacterized protein</fullName>
    </submittedName>
</protein>
<sequence>MSPAKASCGASGLVILQENALMNYGLSGHIASECTSKALMLELSRIRPHGDQLSKRGHLSFTRQGHIGANCTNGMASKNCRRTGRYFGEQYDAILATCRYHHDIQQHLSSCLGSILLYTATSQASKLETEEYSSEGSFGW</sequence>
<proteinExistence type="predicted"/>
<evidence type="ECO:0000313" key="2">
    <source>
        <dbReference type="Proteomes" id="UP000823749"/>
    </source>
</evidence>